<organism evidence="1 2">
    <name type="scientific">Burkholderia contaminans</name>
    <dbReference type="NCBI Taxonomy" id="488447"/>
    <lineage>
        <taxon>Bacteria</taxon>
        <taxon>Pseudomonadati</taxon>
        <taxon>Pseudomonadota</taxon>
        <taxon>Betaproteobacteria</taxon>
        <taxon>Burkholderiales</taxon>
        <taxon>Burkholderiaceae</taxon>
        <taxon>Burkholderia</taxon>
        <taxon>Burkholderia cepacia complex</taxon>
    </lineage>
</organism>
<dbReference type="SUPFAM" id="SSF53098">
    <property type="entry name" value="Ribonuclease H-like"/>
    <property type="match status" value="1"/>
</dbReference>
<sequence>MSSIIKVAGLDPSMSNFGIALADLDIDTMELKLTDLVLVETEPDATKQVKKVSDDLRRAFEVREGMLKALQGRAHVAFSEIPLGNAAKYNNAIFNAGFVVGVLASCPIPIIEVFPMDVKMAAVGHRQAAKEEMIEWAVTKYPTAPWKTRTLRGKPVLTKSNEHLADAVAAIHAGIETRDFEQMIAMRRSLLAA</sequence>
<dbReference type="Gene3D" id="3.30.420.10">
    <property type="entry name" value="Ribonuclease H-like superfamily/Ribonuclease H"/>
    <property type="match status" value="1"/>
</dbReference>
<gene>
    <name evidence="1" type="ORF">DF037_20655</name>
</gene>
<evidence type="ECO:0000313" key="1">
    <source>
        <dbReference type="EMBL" id="RQT26103.1"/>
    </source>
</evidence>
<dbReference type="GO" id="GO:0003676">
    <property type="term" value="F:nucleic acid binding"/>
    <property type="evidence" value="ECO:0007669"/>
    <property type="project" value="InterPro"/>
</dbReference>
<proteinExistence type="predicted"/>
<dbReference type="EMBL" id="QTQX01000013">
    <property type="protein sequence ID" value="RQT26103.1"/>
    <property type="molecule type" value="Genomic_DNA"/>
</dbReference>
<evidence type="ECO:0000313" key="2">
    <source>
        <dbReference type="Proteomes" id="UP000269271"/>
    </source>
</evidence>
<dbReference type="RefSeq" id="WP_124618568.1">
    <property type="nucleotide sequence ID" value="NZ_QTQX01000013.1"/>
</dbReference>
<name>A0A3N8S5G9_9BURK</name>
<dbReference type="AlphaFoldDB" id="A0A3N8S5G9"/>
<protein>
    <submittedName>
        <fullName evidence="1">Uncharacterized protein</fullName>
    </submittedName>
</protein>
<reference evidence="1 2" key="1">
    <citation type="submission" date="2018-08" db="EMBL/GenBank/DDBJ databases">
        <title>Comparative analysis of Burkholderia isolates from Puerto Rico.</title>
        <authorList>
            <person name="Hall C."/>
            <person name="Sahl J."/>
            <person name="Wagner D."/>
        </authorList>
    </citation>
    <scope>NUCLEOTIDE SEQUENCE [LARGE SCALE GENOMIC DNA]</scope>
    <source>
        <strain evidence="1 2">Bp9001</strain>
    </source>
</reference>
<comment type="caution">
    <text evidence="1">The sequence shown here is derived from an EMBL/GenBank/DDBJ whole genome shotgun (WGS) entry which is preliminary data.</text>
</comment>
<dbReference type="InterPro" id="IPR012337">
    <property type="entry name" value="RNaseH-like_sf"/>
</dbReference>
<dbReference type="InterPro" id="IPR036397">
    <property type="entry name" value="RNaseH_sf"/>
</dbReference>
<dbReference type="Proteomes" id="UP000269271">
    <property type="component" value="Unassembled WGS sequence"/>
</dbReference>
<accession>A0A3N8S5G9</accession>